<accession>A0AAI8YGF4</accession>
<evidence type="ECO:0000313" key="2">
    <source>
        <dbReference type="EMBL" id="CAJ2503839.1"/>
    </source>
</evidence>
<dbReference type="SUPFAM" id="SSF56601">
    <property type="entry name" value="beta-lactamase/transpeptidase-like"/>
    <property type="match status" value="1"/>
</dbReference>
<protein>
    <submittedName>
        <fullName evidence="2">Uu.00g112330.m01.CDS01</fullName>
    </submittedName>
</protein>
<reference evidence="2" key="1">
    <citation type="submission" date="2023-10" db="EMBL/GenBank/DDBJ databases">
        <authorList>
            <person name="Hackl T."/>
        </authorList>
    </citation>
    <scope>NUCLEOTIDE SEQUENCE</scope>
</reference>
<dbReference type="AlphaFoldDB" id="A0AAI8YGF4"/>
<feature type="compositionally biased region" description="Basic and acidic residues" evidence="1">
    <location>
        <begin position="188"/>
        <end position="200"/>
    </location>
</feature>
<dbReference type="EMBL" id="CAUWAG010000006">
    <property type="protein sequence ID" value="CAJ2503839.1"/>
    <property type="molecule type" value="Genomic_DNA"/>
</dbReference>
<evidence type="ECO:0000256" key="1">
    <source>
        <dbReference type="SAM" id="MobiDB-lite"/>
    </source>
</evidence>
<name>A0AAI8YGF4_9PEZI</name>
<evidence type="ECO:0000313" key="3">
    <source>
        <dbReference type="Proteomes" id="UP001295740"/>
    </source>
</evidence>
<comment type="caution">
    <text evidence="2">The sequence shown here is derived from an EMBL/GenBank/DDBJ whole genome shotgun (WGS) entry which is preliminary data.</text>
</comment>
<dbReference type="InterPro" id="IPR012338">
    <property type="entry name" value="Beta-lactam/transpept-like"/>
</dbReference>
<dbReference type="Proteomes" id="UP001295740">
    <property type="component" value="Unassembled WGS sequence"/>
</dbReference>
<organism evidence="2 3">
    <name type="scientific">Anthostomella pinea</name>
    <dbReference type="NCBI Taxonomy" id="933095"/>
    <lineage>
        <taxon>Eukaryota</taxon>
        <taxon>Fungi</taxon>
        <taxon>Dikarya</taxon>
        <taxon>Ascomycota</taxon>
        <taxon>Pezizomycotina</taxon>
        <taxon>Sordariomycetes</taxon>
        <taxon>Xylariomycetidae</taxon>
        <taxon>Xylariales</taxon>
        <taxon>Xylariaceae</taxon>
        <taxon>Anthostomella</taxon>
    </lineage>
</organism>
<sequence>MLSLTGQGWGFSKLVYGPQGFLVCREDDFVQFVNDATTTDGKGRQSFQKQRFLYNSLVYGFAGLAKRISESLGTRQTILSRRKLDTNRNVSRPGQHVLQGGQKYFTDENHAPVLAAVGVRSSAQDMLKFSKVLLDACHGRTEDSNPLRDIKALWSPYCVISRPESYRLGFSRADASTSNGSGGRNSLARRDDPEYHDRPPRNRARLAPALILSHGGTWGGSSAALYILPETSSAALFDTKPYVDLLPLVQKEAELWKRDHEDVTGLEVALGDDYMAHQRLQGLQHNPQHVHTRE</sequence>
<proteinExistence type="predicted"/>
<dbReference type="Gene3D" id="3.40.710.10">
    <property type="entry name" value="DD-peptidase/beta-lactamase superfamily"/>
    <property type="match status" value="1"/>
</dbReference>
<gene>
    <name evidence="2" type="ORF">KHLLAP_LOCUS4307</name>
</gene>
<feature type="region of interest" description="Disordered" evidence="1">
    <location>
        <begin position="172"/>
        <end position="202"/>
    </location>
</feature>
<keyword evidence="3" id="KW-1185">Reference proteome</keyword>